<protein>
    <recommendedName>
        <fullName evidence="5">FYVE zinc finger domain-containing protein</fullName>
    </recommendedName>
</protein>
<evidence type="ECO:0000256" key="3">
    <source>
        <dbReference type="ARBA" id="ARBA00022833"/>
    </source>
</evidence>
<evidence type="ECO:0000313" key="6">
    <source>
        <dbReference type="Ensembl" id="ENSSGRP00000069908.1"/>
    </source>
</evidence>
<dbReference type="Gene3D" id="3.30.40.10">
    <property type="entry name" value="Zinc/RING finger domain, C3HC4 (zinc finger)"/>
    <property type="match status" value="1"/>
</dbReference>
<dbReference type="GO" id="GO:0016197">
    <property type="term" value="P:endosomal transport"/>
    <property type="evidence" value="ECO:0007669"/>
    <property type="project" value="TreeGrafter"/>
</dbReference>
<dbReference type="Pfam" id="PF01363">
    <property type="entry name" value="FYVE"/>
    <property type="match status" value="1"/>
</dbReference>
<proteinExistence type="predicted"/>
<feature type="region of interest" description="Disordered" evidence="4">
    <location>
        <begin position="1"/>
        <end position="24"/>
    </location>
</feature>
<evidence type="ECO:0000259" key="5">
    <source>
        <dbReference type="SMART" id="SM00064"/>
    </source>
</evidence>
<dbReference type="Proteomes" id="UP000472262">
    <property type="component" value="Unassembled WGS sequence"/>
</dbReference>
<accession>A0A672Q0V7</accession>
<dbReference type="AlphaFoldDB" id="A0A672Q0V7"/>
<dbReference type="PANTHER" id="PTHR46319:SF4">
    <property type="entry name" value="ZINC FINGER FYVE DOMAIN-CONTAINING PROTEIN 9"/>
    <property type="match status" value="1"/>
</dbReference>
<keyword evidence="1" id="KW-0479">Metal-binding</keyword>
<evidence type="ECO:0000313" key="7">
    <source>
        <dbReference type="Proteomes" id="UP000472262"/>
    </source>
</evidence>
<dbReference type="GO" id="GO:0031901">
    <property type="term" value="C:early endosome membrane"/>
    <property type="evidence" value="ECO:0007669"/>
    <property type="project" value="TreeGrafter"/>
</dbReference>
<feature type="domain" description="FYVE zinc finger" evidence="5">
    <location>
        <begin position="34"/>
        <end position="80"/>
    </location>
</feature>
<feature type="compositionally biased region" description="Basic and acidic residues" evidence="4">
    <location>
        <begin position="1"/>
        <end position="17"/>
    </location>
</feature>
<dbReference type="SMART" id="SM00064">
    <property type="entry name" value="FYVE"/>
    <property type="match status" value="1"/>
</dbReference>
<evidence type="ECO:0000256" key="1">
    <source>
        <dbReference type="ARBA" id="ARBA00022723"/>
    </source>
</evidence>
<dbReference type="InterPro" id="IPR011011">
    <property type="entry name" value="Znf_FYVE_PHD"/>
</dbReference>
<evidence type="ECO:0000256" key="2">
    <source>
        <dbReference type="ARBA" id="ARBA00022771"/>
    </source>
</evidence>
<dbReference type="InterPro" id="IPR013083">
    <property type="entry name" value="Znf_RING/FYVE/PHD"/>
</dbReference>
<dbReference type="InterPro" id="IPR000306">
    <property type="entry name" value="Znf_FYVE"/>
</dbReference>
<name>A0A672Q0V7_SINGR</name>
<sequence length="81" mass="8878">RSEKISQQRDMNHKLKGDSSLGALPMQRCSSLGTTAPQWVPDSQAPACMKCGSKFSFTKRRHHCRACGKVRDACGNLSLKG</sequence>
<dbReference type="Ensembl" id="ENSSGRT00000074478.1">
    <property type="protein sequence ID" value="ENSSGRP00000069909.1"/>
    <property type="gene ID" value="ENSSGRG00000035799.1"/>
</dbReference>
<dbReference type="PANTHER" id="PTHR46319">
    <property type="entry name" value="ZINC FINGER FYVE DOMAIN-CONTAINING PROTEIN"/>
    <property type="match status" value="1"/>
</dbReference>
<reference evidence="6" key="1">
    <citation type="submission" date="2025-05" db="UniProtKB">
        <authorList>
            <consortium name="Ensembl"/>
        </authorList>
    </citation>
    <scope>IDENTIFICATION</scope>
</reference>
<dbReference type="Ensembl" id="ENSSGRT00000074477.1">
    <property type="protein sequence ID" value="ENSSGRP00000069908.1"/>
    <property type="gene ID" value="ENSSGRG00000035798.1"/>
</dbReference>
<keyword evidence="7" id="KW-1185">Reference proteome</keyword>
<dbReference type="GO" id="GO:0008270">
    <property type="term" value="F:zinc ion binding"/>
    <property type="evidence" value="ECO:0007669"/>
    <property type="project" value="UniProtKB-KW"/>
</dbReference>
<dbReference type="SUPFAM" id="SSF57903">
    <property type="entry name" value="FYVE/PHD zinc finger"/>
    <property type="match status" value="1"/>
</dbReference>
<keyword evidence="2" id="KW-0863">Zinc-finger</keyword>
<keyword evidence="3" id="KW-0862">Zinc</keyword>
<evidence type="ECO:0000256" key="4">
    <source>
        <dbReference type="SAM" id="MobiDB-lite"/>
    </source>
</evidence>
<organism evidence="6 7">
    <name type="scientific">Sinocyclocheilus grahami</name>
    <name type="common">Dianchi golden-line fish</name>
    <name type="synonym">Barbus grahami</name>
    <dbReference type="NCBI Taxonomy" id="75366"/>
    <lineage>
        <taxon>Eukaryota</taxon>
        <taxon>Metazoa</taxon>
        <taxon>Chordata</taxon>
        <taxon>Craniata</taxon>
        <taxon>Vertebrata</taxon>
        <taxon>Euteleostomi</taxon>
        <taxon>Actinopterygii</taxon>
        <taxon>Neopterygii</taxon>
        <taxon>Teleostei</taxon>
        <taxon>Ostariophysi</taxon>
        <taxon>Cypriniformes</taxon>
        <taxon>Cyprinidae</taxon>
        <taxon>Cyprininae</taxon>
        <taxon>Sinocyclocheilus</taxon>
    </lineage>
</organism>